<dbReference type="GO" id="GO:0006281">
    <property type="term" value="P:DNA repair"/>
    <property type="evidence" value="ECO:0007669"/>
    <property type="project" value="InterPro"/>
</dbReference>
<sequence>MCRFIITGETPAKKNSRIVLKGGRNIPSGRYRKWHTAARIEINSQLLLLKKEKETMPIEREIRIKMTFYHGDNRRRDSDNGASSILDLLTDCKVIKDDKWQIVRLLEIRNFYEKSNPRCLVEIDAYDE</sequence>
<dbReference type="GO" id="GO:0006310">
    <property type="term" value="P:DNA recombination"/>
    <property type="evidence" value="ECO:0007669"/>
    <property type="project" value="InterPro"/>
</dbReference>
<name>A0A8S5TZQ9_9CAUD</name>
<dbReference type="InterPro" id="IPR036614">
    <property type="entry name" value="RusA-like_sf"/>
</dbReference>
<proteinExistence type="predicted"/>
<accession>A0A8S5TZQ9</accession>
<dbReference type="Gene3D" id="3.30.1330.70">
    <property type="entry name" value="Holliday junction resolvase RusA"/>
    <property type="match status" value="1"/>
</dbReference>
<dbReference type="Pfam" id="PF05866">
    <property type="entry name" value="RusA"/>
    <property type="match status" value="1"/>
</dbReference>
<evidence type="ECO:0000313" key="1">
    <source>
        <dbReference type="EMBL" id="DAF87667.1"/>
    </source>
</evidence>
<dbReference type="InterPro" id="IPR008822">
    <property type="entry name" value="Endonuclease_RusA-like"/>
</dbReference>
<organism evidence="1">
    <name type="scientific">Myoviridae sp. cttph48</name>
    <dbReference type="NCBI Taxonomy" id="2825196"/>
    <lineage>
        <taxon>Viruses</taxon>
        <taxon>Duplodnaviria</taxon>
        <taxon>Heunggongvirae</taxon>
        <taxon>Uroviricota</taxon>
        <taxon>Caudoviricetes</taxon>
    </lineage>
</organism>
<dbReference type="EMBL" id="BK015966">
    <property type="protein sequence ID" value="DAF87667.1"/>
    <property type="molecule type" value="Genomic_DNA"/>
</dbReference>
<reference evidence="1" key="1">
    <citation type="journal article" date="2021" name="Proc. Natl. Acad. Sci. U.S.A.">
        <title>A Catalog of Tens of Thousands of Viruses from Human Metagenomes Reveals Hidden Associations with Chronic Diseases.</title>
        <authorList>
            <person name="Tisza M.J."/>
            <person name="Buck C.B."/>
        </authorList>
    </citation>
    <scope>NUCLEOTIDE SEQUENCE</scope>
    <source>
        <strain evidence="1">Cttph48</strain>
    </source>
</reference>
<protein>
    <submittedName>
        <fullName evidence="1">Endodeoxyribonuclease RusA</fullName>
    </submittedName>
</protein>
<dbReference type="GO" id="GO:0000287">
    <property type="term" value="F:magnesium ion binding"/>
    <property type="evidence" value="ECO:0007669"/>
    <property type="project" value="InterPro"/>
</dbReference>
<dbReference type="SUPFAM" id="SSF103084">
    <property type="entry name" value="Holliday junction resolvase RusA"/>
    <property type="match status" value="1"/>
</dbReference>